<sequence>MSTPHQTGEQGRRRYPLARPFPSPGLLIVHAYRELDIALNGDDAQRKAIGHPSKLPRPWDPGSIEDPPMRAELWEWLAAVVEWVNTEHVWDPSYLVPPCWPAHPHLVHEIAVLADQRQKAGQAIASDALEEWHRYALPAFFDRRKTRLRTACDSRHHDWPARPAHVRFQDANEHRARQYTGDVDHHRHLLQPPDQTQPGPHLRIVDGHRIDPQTGEVR</sequence>
<evidence type="ECO:0000313" key="3">
    <source>
        <dbReference type="Proteomes" id="UP001056535"/>
    </source>
</evidence>
<accession>A0ABY4YM44</accession>
<dbReference type="Proteomes" id="UP001056535">
    <property type="component" value="Chromosome"/>
</dbReference>
<keyword evidence="3" id="KW-1185">Reference proteome</keyword>
<name>A0ABY4YM44_9MICO</name>
<protein>
    <submittedName>
        <fullName evidence="2">Uncharacterized protein</fullName>
    </submittedName>
</protein>
<evidence type="ECO:0000256" key="1">
    <source>
        <dbReference type="SAM" id="MobiDB-lite"/>
    </source>
</evidence>
<dbReference type="RefSeq" id="WP_252623460.1">
    <property type="nucleotide sequence ID" value="NZ_CP099490.1"/>
</dbReference>
<proteinExistence type="predicted"/>
<organism evidence="2 3">
    <name type="scientific">Ornithinimicrobium cryptoxanthini</name>
    <dbReference type="NCBI Taxonomy" id="2934161"/>
    <lineage>
        <taxon>Bacteria</taxon>
        <taxon>Bacillati</taxon>
        <taxon>Actinomycetota</taxon>
        <taxon>Actinomycetes</taxon>
        <taxon>Micrococcales</taxon>
        <taxon>Ornithinimicrobiaceae</taxon>
        <taxon>Ornithinimicrobium</taxon>
    </lineage>
</organism>
<feature type="compositionally biased region" description="Basic and acidic residues" evidence="1">
    <location>
        <begin position="203"/>
        <end position="218"/>
    </location>
</feature>
<evidence type="ECO:0000313" key="2">
    <source>
        <dbReference type="EMBL" id="USQ77799.1"/>
    </source>
</evidence>
<gene>
    <name evidence="2" type="ORF">NF557_07870</name>
</gene>
<feature type="region of interest" description="Disordered" evidence="1">
    <location>
        <begin position="186"/>
        <end position="218"/>
    </location>
</feature>
<dbReference type="EMBL" id="CP099490">
    <property type="protein sequence ID" value="USQ77799.1"/>
    <property type="molecule type" value="Genomic_DNA"/>
</dbReference>
<reference evidence="2" key="1">
    <citation type="submission" date="2022-06" db="EMBL/GenBank/DDBJ databases">
        <title>Ornithinimicrobium JY.X270.</title>
        <authorList>
            <person name="Huang Y."/>
        </authorList>
    </citation>
    <scope>NUCLEOTIDE SEQUENCE</scope>
    <source>
        <strain evidence="2">JY.X270</strain>
    </source>
</reference>